<accession>F0R977</accession>
<sequence length="45" mass="5395">MVIPYLNWFRNRSATCSLIFDTIFRIELQKPELILIPPSKRVVYL</sequence>
<organism evidence="1 2">
    <name type="scientific">Phocaeicola salanitronis (strain DSM 18170 / JCM 13657 / CCUG 60908 / BL78)</name>
    <name type="common">Bacteroides salanitronis</name>
    <dbReference type="NCBI Taxonomy" id="667015"/>
    <lineage>
        <taxon>Bacteria</taxon>
        <taxon>Pseudomonadati</taxon>
        <taxon>Bacteroidota</taxon>
        <taxon>Bacteroidia</taxon>
        <taxon>Bacteroidales</taxon>
        <taxon>Bacteroidaceae</taxon>
        <taxon>Phocaeicola</taxon>
    </lineage>
</organism>
<evidence type="ECO:0000313" key="2">
    <source>
        <dbReference type="Proteomes" id="UP000007486"/>
    </source>
</evidence>
<name>F0R977_PHOSB</name>
<keyword evidence="1" id="KW-0614">Plasmid</keyword>
<dbReference type="AlphaFoldDB" id="F0R977"/>
<geneLocation type="plasmid" evidence="1 2">
    <name>pBACSA01</name>
</geneLocation>
<reference evidence="1 2" key="2">
    <citation type="submission" date="2011-02" db="EMBL/GenBank/DDBJ databases">
        <title>The complete sequence of plasmid1 of Bacteroides salanitronis DSM 18170.</title>
        <authorList>
            <consortium name="US DOE Joint Genome Institute (JGI-PGF)"/>
            <person name="Lucas S."/>
            <person name="Copeland A."/>
            <person name="Lapidus A."/>
            <person name="Goodwin L."/>
            <person name="Pitluck S."/>
            <person name="Kyrpides N."/>
            <person name="Mavromatis K."/>
            <person name="Ivanova N."/>
            <person name="Mikhailova N."/>
            <person name="Teshima H."/>
            <person name="Misra M."/>
            <person name="Detter J.C."/>
            <person name="Han C."/>
            <person name="Larimer F."/>
            <person name="Land M."/>
            <person name="Hauser L."/>
            <person name="Markowitz V."/>
            <person name="Cheng J.-F."/>
            <person name="Hugenholtz P."/>
            <person name="Woyke T."/>
            <person name="Wu D."/>
            <person name="Gronow S."/>
            <person name="Wellnitz S."/>
            <person name="Brambilla E."/>
            <person name="Klenk H.-P."/>
            <person name="Eisen J.A."/>
        </authorList>
    </citation>
    <scope>NUCLEOTIDE SEQUENCE [LARGE SCALE GENOMIC DNA]</scope>
    <source>
        <strain evidence="1 2">DSM 18170</strain>
        <plasmid evidence="1 2">pBACSA01</plasmid>
    </source>
</reference>
<evidence type="ECO:0000313" key="1">
    <source>
        <dbReference type="EMBL" id="ADY38198.1"/>
    </source>
</evidence>
<dbReference type="Proteomes" id="UP000007486">
    <property type="component" value="Plasmid pBACSA01"/>
</dbReference>
<gene>
    <name evidence="1" type="ordered locus">Bacsa_3677</name>
</gene>
<dbReference type="EMBL" id="CP002531">
    <property type="protein sequence ID" value="ADY38198.1"/>
    <property type="molecule type" value="Genomic_DNA"/>
</dbReference>
<proteinExistence type="predicted"/>
<dbReference type="KEGG" id="bsa:Bacsa_3677"/>
<protein>
    <submittedName>
        <fullName evidence="1">Uncharacterized protein</fullName>
    </submittedName>
</protein>
<keyword evidence="2" id="KW-1185">Reference proteome</keyword>
<dbReference type="HOGENOM" id="CLU_3196332_0_0_10"/>
<reference evidence="2" key="1">
    <citation type="journal article" date="2011" name="Stand. Genomic Sci.">
        <title>Complete genome sequence of Bacteroides salanitronis type strain (BL78).</title>
        <authorList>
            <person name="Gronow S."/>
            <person name="Held B."/>
            <person name="Lucas S."/>
            <person name="Lapidus A."/>
            <person name="Del Rio T.G."/>
            <person name="Nolan M."/>
            <person name="Tice H."/>
            <person name="Deshpande S."/>
            <person name="Cheng J.F."/>
            <person name="Pitluck S."/>
            <person name="Liolios K."/>
            <person name="Pagani I."/>
            <person name="Ivanova N."/>
            <person name="Mavromatis K."/>
            <person name="Pati A."/>
            <person name="Tapia R."/>
            <person name="Han C."/>
            <person name="Goodwin L."/>
            <person name="Chen A."/>
            <person name="Palaniappan K."/>
            <person name="Land M."/>
            <person name="Hauser L."/>
            <person name="Chang Y.J."/>
            <person name="Jeffries C.D."/>
            <person name="Brambilla E.M."/>
            <person name="Rohde M."/>
            <person name="Goker M."/>
            <person name="Detter J.C."/>
            <person name="Woyke T."/>
            <person name="Bristow J."/>
            <person name="Markowitz V."/>
            <person name="Hugenholtz P."/>
            <person name="Kyrpides N.C."/>
            <person name="Klenk H.P."/>
            <person name="Eisen J.A."/>
        </authorList>
    </citation>
    <scope>NUCLEOTIDE SEQUENCE [LARGE SCALE GENOMIC DNA]</scope>
    <source>
        <strain evidence="2">DSM 18170</strain>
    </source>
</reference>